<evidence type="ECO:0000259" key="2">
    <source>
        <dbReference type="Pfam" id="PF15635"/>
    </source>
</evidence>
<dbReference type="Pfam" id="PF13665">
    <property type="entry name" value="Tox-PAAR-like"/>
    <property type="match status" value="1"/>
</dbReference>
<organism evidence="3">
    <name type="scientific">Variovorax paradoxus (strain S110)</name>
    <dbReference type="NCBI Taxonomy" id="543728"/>
    <lineage>
        <taxon>Bacteria</taxon>
        <taxon>Pseudomonadati</taxon>
        <taxon>Pseudomonadota</taxon>
        <taxon>Betaproteobacteria</taxon>
        <taxon>Burkholderiales</taxon>
        <taxon>Comamonadaceae</taxon>
        <taxon>Variovorax</taxon>
    </lineage>
</organism>
<dbReference type="Pfam" id="PF15635">
    <property type="entry name" value="Tox-GHH2"/>
    <property type="match status" value="1"/>
</dbReference>
<dbReference type="OrthoDB" id="8073614at2"/>
<dbReference type="HOGENOM" id="CLU_066858_1_0_4"/>
<gene>
    <name evidence="3" type="ordered locus">Vapar_0540</name>
</gene>
<reference evidence="3" key="1">
    <citation type="submission" date="2009-06" db="EMBL/GenBank/DDBJ databases">
        <title>Complete sequence of chromosome 1 of Variovorax paradoxus S110.</title>
        <authorList>
            <consortium name="US DOE Joint Genome Institute"/>
            <person name="Lucas S."/>
            <person name="Copeland A."/>
            <person name="Lapidus A."/>
            <person name="Glavina del Rio T."/>
            <person name="Tice H."/>
            <person name="Bruce D."/>
            <person name="Goodwin L."/>
            <person name="Pitluck S."/>
            <person name="Chertkov O."/>
            <person name="Brettin T."/>
            <person name="Detter J.C."/>
            <person name="Han C."/>
            <person name="Larimer F."/>
            <person name="Land M."/>
            <person name="Hauser L."/>
            <person name="Kyrpides N."/>
            <person name="Ovchinnikova G."/>
            <person name="Orwin P."/>
            <person name="Leadbetter J.R."/>
            <person name="Spain J.C."/>
            <person name="Han J.I."/>
        </authorList>
    </citation>
    <scope>NUCLEOTIDE SEQUENCE</scope>
    <source>
        <strain evidence="3">S110</strain>
    </source>
</reference>
<feature type="domain" description="Tox-GHH2" evidence="2">
    <location>
        <begin position="219"/>
        <end position="339"/>
    </location>
</feature>
<dbReference type="EMBL" id="CP001635">
    <property type="protein sequence ID" value="ACS17203.1"/>
    <property type="molecule type" value="Genomic_DNA"/>
</dbReference>
<dbReference type="AlphaFoldDB" id="C5CKA5"/>
<dbReference type="KEGG" id="vap:Vapar_0540"/>
<dbReference type="InterPro" id="IPR028917">
    <property type="entry name" value="Tox-GHH2_domain"/>
</dbReference>
<feature type="compositionally biased region" description="Polar residues" evidence="1">
    <location>
        <begin position="363"/>
        <end position="373"/>
    </location>
</feature>
<evidence type="ECO:0000256" key="1">
    <source>
        <dbReference type="SAM" id="MobiDB-lite"/>
    </source>
</evidence>
<evidence type="ECO:0000313" key="3">
    <source>
        <dbReference type="EMBL" id="ACS17203.1"/>
    </source>
</evidence>
<feature type="region of interest" description="Disordered" evidence="1">
    <location>
        <begin position="337"/>
        <end position="374"/>
    </location>
</feature>
<sequence length="389" mass="41567">MSNQVYANNMEISCKQAAGKSVCAFPDVCFTPPQTPATPPGVPIPYPNTGMATDTSDGSTTVQISGQEVMLKNKSYFKKSTGDEAGCAPKKGVVTSKNMGKVYFNAWSMDVKVEGENVVRNVDLTTHNHASSPGNAPPWPYIDEAAFAGTGPCKDVAKALTDKCGPPPKPHQRKGWVKKMCDNPDSSCRDAMKCVLSPYAPSAKHSDGKNSQGNCCPGKTPHHLIEVHCFTPIGGREGGHVMSEFKNASGEGYNQGAAPCMCVDGPREAKQHGEFHAVQQQIETAYNKRLFAPKTVMSDGKGISNWTYGEARDAGVAAQTIVMPECDPECTKAQLDDYHKKPPPDGPGCDEHTPVRSDMGSDGRSTGTLNSGQEAKLGRRLLTVLAKGF</sequence>
<dbReference type="STRING" id="543728.Vapar_0540"/>
<accession>C5CKA5</accession>
<name>C5CKA5_VARPS</name>
<feature type="compositionally biased region" description="Basic and acidic residues" evidence="1">
    <location>
        <begin position="337"/>
        <end position="361"/>
    </location>
</feature>
<proteinExistence type="predicted"/>
<protein>
    <recommendedName>
        <fullName evidence="2">Tox-GHH2 domain-containing protein</fullName>
    </recommendedName>
</protein>
<dbReference type="eggNOG" id="COG1475">
    <property type="taxonomic scope" value="Bacteria"/>
</dbReference>